<reference evidence="1 2" key="1">
    <citation type="submission" date="2024-03" db="EMBL/GenBank/DDBJ databases">
        <authorList>
            <person name="Jo J.-H."/>
        </authorList>
    </citation>
    <scope>NUCLEOTIDE SEQUENCE [LARGE SCALE GENOMIC DNA]</scope>
    <source>
        <strain evidence="1 2">PS1R-30</strain>
    </source>
</reference>
<comment type="caution">
    <text evidence="1">The sequence shown here is derived from an EMBL/GenBank/DDBJ whole genome shotgun (WGS) entry which is preliminary data.</text>
</comment>
<evidence type="ECO:0000313" key="2">
    <source>
        <dbReference type="Proteomes" id="UP001361239"/>
    </source>
</evidence>
<accession>A0ABU8S3I4</accession>
<proteinExistence type="predicted"/>
<protein>
    <recommendedName>
        <fullName evidence="3">Quercetin 2,3-dioxygenase C-terminal cupin domain-containing protein</fullName>
    </recommendedName>
</protein>
<dbReference type="EMBL" id="JBBHJZ010000009">
    <property type="protein sequence ID" value="MEJ5979534.1"/>
    <property type="molecule type" value="Genomic_DNA"/>
</dbReference>
<keyword evidence="2" id="KW-1185">Reference proteome</keyword>
<sequence>MWRVIAKHEAIGRSQTRHTIVEMGEGADRDFILQDGRALTRQQDGTFLIAENGEILRLSFPIV</sequence>
<evidence type="ECO:0000313" key="1">
    <source>
        <dbReference type="EMBL" id="MEJ5979534.1"/>
    </source>
</evidence>
<organism evidence="1 2">
    <name type="scientific">Novosphingobium anseongense</name>
    <dbReference type="NCBI Taxonomy" id="3133436"/>
    <lineage>
        <taxon>Bacteria</taxon>
        <taxon>Pseudomonadati</taxon>
        <taxon>Pseudomonadota</taxon>
        <taxon>Alphaproteobacteria</taxon>
        <taxon>Sphingomonadales</taxon>
        <taxon>Sphingomonadaceae</taxon>
        <taxon>Novosphingobium</taxon>
    </lineage>
</organism>
<dbReference type="Proteomes" id="UP001361239">
    <property type="component" value="Unassembled WGS sequence"/>
</dbReference>
<gene>
    <name evidence="1" type="ORF">WG901_22975</name>
</gene>
<dbReference type="RefSeq" id="WP_339589474.1">
    <property type="nucleotide sequence ID" value="NZ_JBBHJZ010000009.1"/>
</dbReference>
<evidence type="ECO:0008006" key="3">
    <source>
        <dbReference type="Google" id="ProtNLM"/>
    </source>
</evidence>
<name>A0ABU8S3I4_9SPHN</name>